<dbReference type="RefSeq" id="WP_103905344.1">
    <property type="nucleotide sequence ID" value="NZ_CP049246.1"/>
</dbReference>
<evidence type="ECO:0000313" key="3">
    <source>
        <dbReference type="EMBL" id="SEF75755.1"/>
    </source>
</evidence>
<evidence type="ECO:0000259" key="2">
    <source>
        <dbReference type="Pfam" id="PF00561"/>
    </source>
</evidence>
<dbReference type="GO" id="GO:0003824">
    <property type="term" value="F:catalytic activity"/>
    <property type="evidence" value="ECO:0007669"/>
    <property type="project" value="InterPro"/>
</dbReference>
<feature type="chain" id="PRO_5009286259" evidence="1">
    <location>
        <begin position="24"/>
        <end position="341"/>
    </location>
</feature>
<sequence length="341" mass="39080">MDALRKIVGLTLLGFLSLTTLHAQENRPVLDIQLSNYTYPFPVDSLLLPNNQGKDLYMYYMDIKPKQNPNGEAVLLLHGKNFNGAYWKTTVDALTDAGYRVIVPDQIGFGKSSKPAQYQFTFQQLAMNTDALLSHVQLSEIHVLGHSMGGMLATRYALMYPEKVKKLILENPIGLEDWKLYAPYQPIDKNYASELKADYASTKKYQMEFYYDNQWKAAYDEWVYLLTGWVNHPDYPRVAWNNAQTSDMIFTQPVLYEFEHLSVPTLLVIGTRDRTAIGKDRVADPKVRAKMGQYQELGKETQKKIPGAALVELENVGHLPHIEAFERFMPPVLEFLKKEMN</sequence>
<dbReference type="AlphaFoldDB" id="A0A1H5UL47"/>
<organism evidence="3 4">
    <name type="scientific">Sphingobacterium lactis</name>
    <dbReference type="NCBI Taxonomy" id="797291"/>
    <lineage>
        <taxon>Bacteria</taxon>
        <taxon>Pseudomonadati</taxon>
        <taxon>Bacteroidota</taxon>
        <taxon>Sphingobacteriia</taxon>
        <taxon>Sphingobacteriales</taxon>
        <taxon>Sphingobacteriaceae</taxon>
        <taxon>Sphingobacterium</taxon>
    </lineage>
</organism>
<gene>
    <name evidence="3" type="ORF">SAMN05421877_102334</name>
</gene>
<dbReference type="GO" id="GO:0016020">
    <property type="term" value="C:membrane"/>
    <property type="evidence" value="ECO:0007669"/>
    <property type="project" value="TreeGrafter"/>
</dbReference>
<dbReference type="EMBL" id="FNUT01000002">
    <property type="protein sequence ID" value="SEF75755.1"/>
    <property type="molecule type" value="Genomic_DNA"/>
</dbReference>
<dbReference type="InterPro" id="IPR000073">
    <property type="entry name" value="AB_hydrolase_1"/>
</dbReference>
<accession>A0A1H5UL47</accession>
<evidence type="ECO:0000256" key="1">
    <source>
        <dbReference type="SAM" id="SignalP"/>
    </source>
</evidence>
<dbReference type="PRINTS" id="PR00111">
    <property type="entry name" value="ABHYDROLASE"/>
</dbReference>
<dbReference type="PRINTS" id="PR00412">
    <property type="entry name" value="EPOXHYDRLASE"/>
</dbReference>
<proteinExistence type="predicted"/>
<feature type="domain" description="AB hydrolase-1" evidence="2">
    <location>
        <begin position="73"/>
        <end position="324"/>
    </location>
</feature>
<dbReference type="OrthoDB" id="9773293at2"/>
<dbReference type="Gene3D" id="3.40.50.1820">
    <property type="entry name" value="alpha/beta hydrolase"/>
    <property type="match status" value="1"/>
</dbReference>
<name>A0A1H5UL47_9SPHI</name>
<dbReference type="InterPro" id="IPR050266">
    <property type="entry name" value="AB_hydrolase_sf"/>
</dbReference>
<evidence type="ECO:0000313" key="4">
    <source>
        <dbReference type="Proteomes" id="UP000236731"/>
    </source>
</evidence>
<reference evidence="4" key="1">
    <citation type="submission" date="2016-10" db="EMBL/GenBank/DDBJ databases">
        <authorList>
            <person name="Varghese N."/>
            <person name="Submissions S."/>
        </authorList>
    </citation>
    <scope>NUCLEOTIDE SEQUENCE [LARGE SCALE GENOMIC DNA]</scope>
    <source>
        <strain evidence="4">DSM 22361</strain>
    </source>
</reference>
<dbReference type="PANTHER" id="PTHR43798:SF33">
    <property type="entry name" value="HYDROLASE, PUTATIVE (AFU_ORTHOLOGUE AFUA_2G14860)-RELATED"/>
    <property type="match status" value="1"/>
</dbReference>
<feature type="signal peptide" evidence="1">
    <location>
        <begin position="1"/>
        <end position="23"/>
    </location>
</feature>
<keyword evidence="4" id="KW-1185">Reference proteome</keyword>
<dbReference type="SUPFAM" id="SSF53474">
    <property type="entry name" value="alpha/beta-Hydrolases"/>
    <property type="match status" value="1"/>
</dbReference>
<dbReference type="InterPro" id="IPR029058">
    <property type="entry name" value="AB_hydrolase_fold"/>
</dbReference>
<dbReference type="Pfam" id="PF00561">
    <property type="entry name" value="Abhydrolase_1"/>
    <property type="match status" value="1"/>
</dbReference>
<dbReference type="Proteomes" id="UP000236731">
    <property type="component" value="Unassembled WGS sequence"/>
</dbReference>
<protein>
    <submittedName>
        <fullName evidence="3">Pimeloyl-ACP methyl ester carboxylesterase</fullName>
    </submittedName>
</protein>
<keyword evidence="1" id="KW-0732">Signal</keyword>
<dbReference type="PANTHER" id="PTHR43798">
    <property type="entry name" value="MONOACYLGLYCEROL LIPASE"/>
    <property type="match status" value="1"/>
</dbReference>
<dbReference type="InterPro" id="IPR000639">
    <property type="entry name" value="Epox_hydrolase-like"/>
</dbReference>